<evidence type="ECO:0000313" key="1">
    <source>
        <dbReference type="EMBL" id="OGD90664.1"/>
    </source>
</evidence>
<dbReference type="EMBL" id="MFBF01000039">
    <property type="protein sequence ID" value="OGD90664.1"/>
    <property type="molecule type" value="Genomic_DNA"/>
</dbReference>
<proteinExistence type="predicted"/>
<sequence length="90" mass="10476">MRLKVLFKNLDDEVELYEIQQEGLVRRKITIKPKRIKLPSGVSFNPQLEVTSDEDYFKSFGIVSEDFLDQAGVVTDMVRKRMKELADVKL</sequence>
<protein>
    <submittedName>
        <fullName evidence="1">Uncharacterized protein</fullName>
    </submittedName>
</protein>
<gene>
    <name evidence="1" type="ORF">A3D07_01685</name>
</gene>
<dbReference type="AlphaFoldDB" id="A0A1F5GFN5"/>
<name>A0A1F5GFN5_9BACT</name>
<comment type="caution">
    <text evidence="1">The sequence shown here is derived from an EMBL/GenBank/DDBJ whole genome shotgun (WGS) entry which is preliminary data.</text>
</comment>
<reference evidence="1 2" key="1">
    <citation type="journal article" date="2016" name="Nat. Commun.">
        <title>Thousands of microbial genomes shed light on interconnected biogeochemical processes in an aquifer system.</title>
        <authorList>
            <person name="Anantharaman K."/>
            <person name="Brown C.T."/>
            <person name="Hug L.A."/>
            <person name="Sharon I."/>
            <person name="Castelle C.J."/>
            <person name="Probst A.J."/>
            <person name="Thomas B.C."/>
            <person name="Singh A."/>
            <person name="Wilkins M.J."/>
            <person name="Karaoz U."/>
            <person name="Brodie E.L."/>
            <person name="Williams K.H."/>
            <person name="Hubbard S.S."/>
            <person name="Banfield J.F."/>
        </authorList>
    </citation>
    <scope>NUCLEOTIDE SEQUENCE [LARGE SCALE GENOMIC DNA]</scope>
</reference>
<evidence type="ECO:0000313" key="2">
    <source>
        <dbReference type="Proteomes" id="UP000177124"/>
    </source>
</evidence>
<dbReference type="STRING" id="1797716.A3D07_01685"/>
<accession>A0A1F5GFN5</accession>
<organism evidence="1 2">
    <name type="scientific">Candidatus Curtissbacteria bacterium RIFCSPHIGHO2_02_FULL_42_15</name>
    <dbReference type="NCBI Taxonomy" id="1797716"/>
    <lineage>
        <taxon>Bacteria</taxon>
        <taxon>Candidatus Curtissiibacteriota</taxon>
    </lineage>
</organism>
<dbReference type="Proteomes" id="UP000177124">
    <property type="component" value="Unassembled WGS sequence"/>
</dbReference>